<evidence type="ECO:0000256" key="1">
    <source>
        <dbReference type="SAM" id="Coils"/>
    </source>
</evidence>
<reference evidence="2 3" key="1">
    <citation type="submission" date="2016-10" db="EMBL/GenBank/DDBJ databases">
        <title>The Draft Genome Sequence of Actinokineospora bangkokensis 44EHWT reveals the biosynthetic pathway of antifungal compounds Thailandins with unusual extender unit butylmalonyl-CoA.</title>
        <authorList>
            <person name="Greule A."/>
            <person name="Intra B."/>
            <person name="Flemming S."/>
            <person name="Rommel M.G."/>
            <person name="Panbangred W."/>
            <person name="Bechthold A."/>
        </authorList>
    </citation>
    <scope>NUCLEOTIDE SEQUENCE [LARGE SCALE GENOMIC DNA]</scope>
    <source>
        <strain evidence="2 3">44EHW</strain>
    </source>
</reference>
<keyword evidence="3" id="KW-1185">Reference proteome</keyword>
<evidence type="ECO:0000313" key="2">
    <source>
        <dbReference type="EMBL" id="OLR91651.1"/>
    </source>
</evidence>
<dbReference type="OrthoDB" id="4140785at2"/>
<name>A0A1Q9LHZ0_9PSEU</name>
<sequence>MSRPGFPALGFDPTPGDPGTVQAVLLSMASAQQAIATTLPRLEEAAKVTDDADWGGSAAEEFSDHGDDLPMGLGKGGEAIGKAVEALSAWARVMVPNQTRADELEKRAKDLKKQVKAASEAVRDAAGAIPRDTSNPHYGARYDDFLSATKAAADLDARLAKVVDDAKRLQAKHLREANAAADAIRSGPDDAFTPENDTWYVQAFDGTAKAADWVSLATGTVAAGLAATGIGLPAAAVLETASTTSGAVGSLAALGQQLSGSRNAQGWAGTLIGLGTSVIPGGGTAAAAVRSGTRAAAKGGSRQALKQVAKDVREALGSGGAPGVVNTVKEMRERGIEGKVRKDLIDSGREAAKRQGLTDDLSKLPLAERRDALLGLGAAEKQREAVVSSIDNTTKLAEKAGVELDDGQKARLDALKLALNPTPKAVDDAITGKITDRLKGE</sequence>
<dbReference type="RefSeq" id="WP_075976722.1">
    <property type="nucleotide sequence ID" value="NZ_MKQR01000021.1"/>
</dbReference>
<dbReference type="STRING" id="1193682.BJP25_26240"/>
<protein>
    <submittedName>
        <fullName evidence="2">Uncharacterized protein</fullName>
    </submittedName>
</protein>
<gene>
    <name evidence="2" type="ORF">BJP25_26240</name>
</gene>
<accession>A0A1Q9LHZ0</accession>
<proteinExistence type="predicted"/>
<dbReference type="Proteomes" id="UP000186040">
    <property type="component" value="Unassembled WGS sequence"/>
</dbReference>
<dbReference type="AlphaFoldDB" id="A0A1Q9LHZ0"/>
<keyword evidence="1" id="KW-0175">Coiled coil</keyword>
<organism evidence="2 3">
    <name type="scientific">Actinokineospora bangkokensis</name>
    <dbReference type="NCBI Taxonomy" id="1193682"/>
    <lineage>
        <taxon>Bacteria</taxon>
        <taxon>Bacillati</taxon>
        <taxon>Actinomycetota</taxon>
        <taxon>Actinomycetes</taxon>
        <taxon>Pseudonocardiales</taxon>
        <taxon>Pseudonocardiaceae</taxon>
        <taxon>Actinokineospora</taxon>
    </lineage>
</organism>
<feature type="coiled-coil region" evidence="1">
    <location>
        <begin position="101"/>
        <end position="128"/>
    </location>
</feature>
<evidence type="ECO:0000313" key="3">
    <source>
        <dbReference type="Proteomes" id="UP000186040"/>
    </source>
</evidence>
<dbReference type="EMBL" id="MKQR01000021">
    <property type="protein sequence ID" value="OLR91651.1"/>
    <property type="molecule type" value="Genomic_DNA"/>
</dbReference>
<comment type="caution">
    <text evidence="2">The sequence shown here is derived from an EMBL/GenBank/DDBJ whole genome shotgun (WGS) entry which is preliminary data.</text>
</comment>